<dbReference type="GO" id="GO:0000226">
    <property type="term" value="P:microtubule cytoskeleton organization"/>
    <property type="evidence" value="ECO:0007669"/>
    <property type="project" value="TreeGrafter"/>
</dbReference>
<dbReference type="AlphaFoldDB" id="A0AAE0SFY5"/>
<evidence type="ECO:0000256" key="7">
    <source>
        <dbReference type="ARBA" id="ARBA00022840"/>
    </source>
</evidence>
<protein>
    <recommendedName>
        <fullName evidence="13">Protein kinase domain-containing protein</fullName>
    </recommendedName>
</protein>
<evidence type="ECO:0000256" key="1">
    <source>
        <dbReference type="ARBA" id="ARBA00001946"/>
    </source>
</evidence>
<reference evidence="14" key="1">
    <citation type="journal article" date="2021" name="Genome Biol. Evol.">
        <title>A High-Quality Reference Genome for a Parasitic Bivalve with Doubly Uniparental Inheritance (Bivalvia: Unionida).</title>
        <authorList>
            <person name="Smith C.H."/>
        </authorList>
    </citation>
    <scope>NUCLEOTIDE SEQUENCE</scope>
    <source>
        <strain evidence="14">CHS0354</strain>
    </source>
</reference>
<evidence type="ECO:0000313" key="15">
    <source>
        <dbReference type="Proteomes" id="UP001195483"/>
    </source>
</evidence>
<dbReference type="GO" id="GO:0005737">
    <property type="term" value="C:cytoplasm"/>
    <property type="evidence" value="ECO:0007669"/>
    <property type="project" value="TreeGrafter"/>
</dbReference>
<comment type="similarity">
    <text evidence="12">Belongs to the protein kinase superfamily.</text>
</comment>
<proteinExistence type="inferred from homology"/>
<dbReference type="InterPro" id="IPR008271">
    <property type="entry name" value="Ser/Thr_kinase_AS"/>
</dbReference>
<dbReference type="InterPro" id="IPR017441">
    <property type="entry name" value="Protein_kinase_ATP_BS"/>
</dbReference>
<dbReference type="SMART" id="SM00220">
    <property type="entry name" value="S_TKc"/>
    <property type="match status" value="1"/>
</dbReference>
<reference evidence="14" key="2">
    <citation type="journal article" date="2021" name="Genome Biol. Evol.">
        <title>Developing a high-quality reference genome for a parasitic bivalve with doubly uniparental inheritance (Bivalvia: Unionida).</title>
        <authorList>
            <person name="Smith C.H."/>
        </authorList>
    </citation>
    <scope>NUCLEOTIDE SEQUENCE</scope>
    <source>
        <strain evidence="14">CHS0354</strain>
        <tissue evidence="14">Mantle</tissue>
    </source>
</reference>
<gene>
    <name evidence="14" type="ORF">CHS0354_028428</name>
</gene>
<evidence type="ECO:0000256" key="5">
    <source>
        <dbReference type="ARBA" id="ARBA00022741"/>
    </source>
</evidence>
<sequence length="270" mass="31099">MSTQRCFLKFSDLLADHGYQIGIEIGQGTYGKVRTVERKFDGKTLAVKIFERNRIEKKYRDKYLPREVLIAPCMRHKNIIRTYEVIESNEFILQIMQYAEEGDLLLYIKTVGDIPEEKATKMFNGLAQGLKYLHDKNIAHRDLKCENILILKGEVLALSDFGFARAFDAGAELLSTTYCGSYAYASPELLQATPYNAKLNDVWGLGVILYTMVCGRMPFDDRCIKEMVQKQLRRDLTFPLRLQNTISDSYMCLVRAMLEPNANKRYTVDQ</sequence>
<evidence type="ECO:0000256" key="3">
    <source>
        <dbReference type="ARBA" id="ARBA00022553"/>
    </source>
</evidence>
<keyword evidence="12" id="KW-0723">Serine/threonine-protein kinase</keyword>
<evidence type="ECO:0000256" key="4">
    <source>
        <dbReference type="ARBA" id="ARBA00022723"/>
    </source>
</evidence>
<dbReference type="Pfam" id="PF00069">
    <property type="entry name" value="Pkinase"/>
    <property type="match status" value="1"/>
</dbReference>
<reference evidence="14" key="3">
    <citation type="submission" date="2023-05" db="EMBL/GenBank/DDBJ databases">
        <authorList>
            <person name="Smith C.H."/>
        </authorList>
    </citation>
    <scope>NUCLEOTIDE SEQUENCE</scope>
    <source>
        <strain evidence="14">CHS0354</strain>
        <tissue evidence="14">Mantle</tissue>
    </source>
</reference>
<evidence type="ECO:0000259" key="13">
    <source>
        <dbReference type="PROSITE" id="PS50011"/>
    </source>
</evidence>
<dbReference type="GO" id="GO:0007283">
    <property type="term" value="P:spermatogenesis"/>
    <property type="evidence" value="ECO:0007669"/>
    <property type="project" value="UniProtKB-KW"/>
</dbReference>
<keyword evidence="12" id="KW-0418">Kinase</keyword>
<dbReference type="GO" id="GO:0000287">
    <property type="term" value="F:magnesium ion binding"/>
    <property type="evidence" value="ECO:0007669"/>
    <property type="project" value="UniProtKB-ARBA"/>
</dbReference>
<evidence type="ECO:0000256" key="8">
    <source>
        <dbReference type="ARBA" id="ARBA00022842"/>
    </source>
</evidence>
<dbReference type="GO" id="GO:0035556">
    <property type="term" value="P:intracellular signal transduction"/>
    <property type="evidence" value="ECO:0007669"/>
    <property type="project" value="TreeGrafter"/>
</dbReference>
<dbReference type="GO" id="GO:0050321">
    <property type="term" value="F:tau-protein kinase activity"/>
    <property type="evidence" value="ECO:0007669"/>
    <property type="project" value="TreeGrafter"/>
</dbReference>
<dbReference type="FunFam" id="1.10.510.10:FF:000658">
    <property type="entry name" value="Protein CBG12184"/>
    <property type="match status" value="1"/>
</dbReference>
<dbReference type="Gene3D" id="1.10.510.10">
    <property type="entry name" value="Transferase(Phosphotransferase) domain 1"/>
    <property type="match status" value="1"/>
</dbReference>
<dbReference type="GO" id="GO:0030154">
    <property type="term" value="P:cell differentiation"/>
    <property type="evidence" value="ECO:0007669"/>
    <property type="project" value="UniProtKB-KW"/>
</dbReference>
<keyword evidence="5 11" id="KW-0547">Nucleotide-binding</keyword>
<evidence type="ECO:0000313" key="14">
    <source>
        <dbReference type="EMBL" id="KAK3591320.1"/>
    </source>
</evidence>
<dbReference type="PANTHER" id="PTHR24346:SF102">
    <property type="entry name" value="TESTIS-SPECIFIC SERINE_THREONINE-PROTEIN KINASE 1"/>
    <property type="match status" value="1"/>
</dbReference>
<dbReference type="InterPro" id="IPR011009">
    <property type="entry name" value="Kinase-like_dom_sf"/>
</dbReference>
<evidence type="ECO:0000256" key="12">
    <source>
        <dbReference type="RuleBase" id="RU000304"/>
    </source>
</evidence>
<accession>A0AAE0SFY5</accession>
<evidence type="ECO:0000256" key="10">
    <source>
        <dbReference type="ARBA" id="ARBA00022871"/>
    </source>
</evidence>
<dbReference type="EMBL" id="JAEAOA010001700">
    <property type="protein sequence ID" value="KAK3591320.1"/>
    <property type="molecule type" value="Genomic_DNA"/>
</dbReference>
<dbReference type="PROSITE" id="PS00108">
    <property type="entry name" value="PROTEIN_KINASE_ST"/>
    <property type="match status" value="1"/>
</dbReference>
<keyword evidence="15" id="KW-1185">Reference proteome</keyword>
<dbReference type="GO" id="GO:0005524">
    <property type="term" value="F:ATP binding"/>
    <property type="evidence" value="ECO:0007669"/>
    <property type="project" value="UniProtKB-UniRule"/>
</dbReference>
<name>A0AAE0SFY5_9BIVA</name>
<keyword evidence="9" id="KW-0832">Ubl conjugation</keyword>
<keyword evidence="12" id="KW-0808">Transferase</keyword>
<comment type="cofactor">
    <cofactor evidence="1">
        <name>Mg(2+)</name>
        <dbReference type="ChEBI" id="CHEBI:18420"/>
    </cofactor>
</comment>
<keyword evidence="6" id="KW-0221">Differentiation</keyword>
<keyword evidence="3" id="KW-0597">Phosphoprotein</keyword>
<dbReference type="PIRSF" id="PIRSF000654">
    <property type="entry name" value="Integrin-linked_kinase"/>
    <property type="match status" value="1"/>
</dbReference>
<evidence type="ECO:0000256" key="9">
    <source>
        <dbReference type="ARBA" id="ARBA00022843"/>
    </source>
</evidence>
<organism evidence="14 15">
    <name type="scientific">Potamilus streckersoni</name>
    <dbReference type="NCBI Taxonomy" id="2493646"/>
    <lineage>
        <taxon>Eukaryota</taxon>
        <taxon>Metazoa</taxon>
        <taxon>Spiralia</taxon>
        <taxon>Lophotrochozoa</taxon>
        <taxon>Mollusca</taxon>
        <taxon>Bivalvia</taxon>
        <taxon>Autobranchia</taxon>
        <taxon>Heteroconchia</taxon>
        <taxon>Palaeoheterodonta</taxon>
        <taxon>Unionida</taxon>
        <taxon>Unionoidea</taxon>
        <taxon>Unionidae</taxon>
        <taxon>Ambleminae</taxon>
        <taxon>Lampsilini</taxon>
        <taxon>Potamilus</taxon>
    </lineage>
</organism>
<keyword evidence="2" id="KW-0217">Developmental protein</keyword>
<keyword evidence="7 11" id="KW-0067">ATP-binding</keyword>
<keyword evidence="8" id="KW-0460">Magnesium</keyword>
<dbReference type="InterPro" id="IPR000719">
    <property type="entry name" value="Prot_kinase_dom"/>
</dbReference>
<dbReference type="PROSITE" id="PS00107">
    <property type="entry name" value="PROTEIN_KINASE_ATP"/>
    <property type="match status" value="1"/>
</dbReference>
<dbReference type="PROSITE" id="PS50011">
    <property type="entry name" value="PROTEIN_KINASE_DOM"/>
    <property type="match status" value="1"/>
</dbReference>
<evidence type="ECO:0000256" key="6">
    <source>
        <dbReference type="ARBA" id="ARBA00022782"/>
    </source>
</evidence>
<feature type="non-terminal residue" evidence="14">
    <location>
        <position position="270"/>
    </location>
</feature>
<dbReference type="PANTHER" id="PTHR24346">
    <property type="entry name" value="MAP/MICROTUBULE AFFINITY-REGULATING KINASE"/>
    <property type="match status" value="1"/>
</dbReference>
<comment type="caution">
    <text evidence="14">The sequence shown here is derived from an EMBL/GenBank/DDBJ whole genome shotgun (WGS) entry which is preliminary data.</text>
</comment>
<evidence type="ECO:0000256" key="11">
    <source>
        <dbReference type="PROSITE-ProRule" id="PRU10141"/>
    </source>
</evidence>
<evidence type="ECO:0000256" key="2">
    <source>
        <dbReference type="ARBA" id="ARBA00022473"/>
    </source>
</evidence>
<dbReference type="Proteomes" id="UP001195483">
    <property type="component" value="Unassembled WGS sequence"/>
</dbReference>
<feature type="binding site" evidence="11">
    <location>
        <position position="48"/>
    </location>
    <ligand>
        <name>ATP</name>
        <dbReference type="ChEBI" id="CHEBI:30616"/>
    </ligand>
</feature>
<feature type="domain" description="Protein kinase" evidence="13">
    <location>
        <begin position="19"/>
        <end position="270"/>
    </location>
</feature>
<keyword evidence="10" id="KW-0744">Spermatogenesis</keyword>
<dbReference type="SUPFAM" id="SSF56112">
    <property type="entry name" value="Protein kinase-like (PK-like)"/>
    <property type="match status" value="1"/>
</dbReference>
<keyword evidence="4" id="KW-0479">Metal-binding</keyword>